<dbReference type="Pfam" id="PF07282">
    <property type="entry name" value="Cas12f1-like_TNB"/>
    <property type="match status" value="1"/>
</dbReference>
<gene>
    <name evidence="3" type="ORF">AB6A68_09025</name>
</gene>
<sequence length="126" mass="13871">MRRRAFRRSLADAGLGAFGPTLTYKAKRAKVKVVVVDRYFPSSQIHHNCTGELTGAKLAKRLTCDTCHVEVDRDENASFNIRDWSDISCGLVESTALFVPGPLVGTGDSSDDGLTHHLERSEHEKA</sequence>
<dbReference type="EMBL" id="JBFSHR010000031">
    <property type="protein sequence ID" value="MEX6429978.1"/>
    <property type="molecule type" value="Genomic_DNA"/>
</dbReference>
<organism evidence="3 4">
    <name type="scientific">Ferrimicrobium acidiphilum</name>
    <dbReference type="NCBI Taxonomy" id="121039"/>
    <lineage>
        <taxon>Bacteria</taxon>
        <taxon>Bacillati</taxon>
        <taxon>Actinomycetota</taxon>
        <taxon>Acidimicrobiia</taxon>
        <taxon>Acidimicrobiales</taxon>
        <taxon>Acidimicrobiaceae</taxon>
        <taxon>Ferrimicrobium</taxon>
    </lineage>
</organism>
<dbReference type="Proteomes" id="UP001560267">
    <property type="component" value="Unassembled WGS sequence"/>
</dbReference>
<protein>
    <submittedName>
        <fullName evidence="3">Zinc ribbon domain-containing protein</fullName>
    </submittedName>
</protein>
<feature type="domain" description="Cas12f1-like TNB" evidence="2">
    <location>
        <begin position="21"/>
        <end position="81"/>
    </location>
</feature>
<accession>A0ABV3Y349</accession>
<keyword evidence="4" id="KW-1185">Reference proteome</keyword>
<evidence type="ECO:0000313" key="4">
    <source>
        <dbReference type="Proteomes" id="UP001560267"/>
    </source>
</evidence>
<comment type="caution">
    <text evidence="3">The sequence shown here is derived from an EMBL/GenBank/DDBJ whole genome shotgun (WGS) entry which is preliminary data.</text>
</comment>
<evidence type="ECO:0000259" key="2">
    <source>
        <dbReference type="Pfam" id="PF07282"/>
    </source>
</evidence>
<name>A0ABV3Y349_9ACTN</name>
<evidence type="ECO:0000313" key="3">
    <source>
        <dbReference type="EMBL" id="MEX6429978.1"/>
    </source>
</evidence>
<reference evidence="3 4" key="1">
    <citation type="submission" date="2024-07" db="EMBL/GenBank/DDBJ databases">
        <title>Draft Genome Sequence of Ferrimicrobium acidiphilum Strain YE2023, Isolated from a Pulp of Bioleach Reactor.</title>
        <authorList>
            <person name="Elkina Y.A."/>
            <person name="Bulaeva A.G."/>
            <person name="Beletsky A.V."/>
            <person name="Mardanov A.V."/>
        </authorList>
    </citation>
    <scope>NUCLEOTIDE SEQUENCE [LARGE SCALE GENOMIC DNA]</scope>
    <source>
        <strain evidence="3 4">YE2023</strain>
    </source>
</reference>
<evidence type="ECO:0000256" key="1">
    <source>
        <dbReference type="ARBA" id="ARBA00023125"/>
    </source>
</evidence>
<dbReference type="InterPro" id="IPR010095">
    <property type="entry name" value="Cas12f1-like_TNB"/>
</dbReference>
<keyword evidence="1" id="KW-0238">DNA-binding</keyword>
<proteinExistence type="predicted"/>
<dbReference type="RefSeq" id="WP_298404094.1">
    <property type="nucleotide sequence ID" value="NZ_JBFSHR010000031.1"/>
</dbReference>